<dbReference type="EMBL" id="CP001804">
    <property type="protein sequence ID" value="ACY14611.1"/>
    <property type="molecule type" value="Genomic_DNA"/>
</dbReference>
<proteinExistence type="predicted"/>
<feature type="transmembrane region" description="Helical" evidence="2">
    <location>
        <begin position="20"/>
        <end position="39"/>
    </location>
</feature>
<evidence type="ECO:0000256" key="1">
    <source>
        <dbReference type="SAM" id="MobiDB-lite"/>
    </source>
</evidence>
<gene>
    <name evidence="3" type="ordered locus">Hoch_2066</name>
</gene>
<dbReference type="HOGENOM" id="CLU_155922_0_0_7"/>
<dbReference type="STRING" id="502025.Hoch_2066"/>
<evidence type="ECO:0000313" key="3">
    <source>
        <dbReference type="EMBL" id="ACY14611.1"/>
    </source>
</evidence>
<keyword evidence="4" id="KW-1185">Reference proteome</keyword>
<name>D0LG09_HALO1</name>
<dbReference type="Proteomes" id="UP000001880">
    <property type="component" value="Chromosome"/>
</dbReference>
<keyword evidence="2" id="KW-0812">Transmembrane</keyword>
<accession>D0LG09</accession>
<organism evidence="3 4">
    <name type="scientific">Haliangium ochraceum (strain DSM 14365 / JCM 11303 / SMP-2)</name>
    <dbReference type="NCBI Taxonomy" id="502025"/>
    <lineage>
        <taxon>Bacteria</taxon>
        <taxon>Pseudomonadati</taxon>
        <taxon>Myxococcota</taxon>
        <taxon>Polyangia</taxon>
        <taxon>Haliangiales</taxon>
        <taxon>Kofleriaceae</taxon>
        <taxon>Haliangium</taxon>
    </lineage>
</organism>
<reference evidence="3 4" key="1">
    <citation type="journal article" date="2010" name="Stand. Genomic Sci.">
        <title>Complete genome sequence of Haliangium ochraceum type strain (SMP-2).</title>
        <authorList>
            <consortium name="US DOE Joint Genome Institute (JGI-PGF)"/>
            <person name="Ivanova N."/>
            <person name="Daum C."/>
            <person name="Lang E."/>
            <person name="Abt B."/>
            <person name="Kopitz M."/>
            <person name="Saunders E."/>
            <person name="Lapidus A."/>
            <person name="Lucas S."/>
            <person name="Glavina Del Rio T."/>
            <person name="Nolan M."/>
            <person name="Tice H."/>
            <person name="Copeland A."/>
            <person name="Cheng J.F."/>
            <person name="Chen F."/>
            <person name="Bruce D."/>
            <person name="Goodwin L."/>
            <person name="Pitluck S."/>
            <person name="Mavromatis K."/>
            <person name="Pati A."/>
            <person name="Mikhailova N."/>
            <person name="Chen A."/>
            <person name="Palaniappan K."/>
            <person name="Land M."/>
            <person name="Hauser L."/>
            <person name="Chang Y.J."/>
            <person name="Jeffries C.D."/>
            <person name="Detter J.C."/>
            <person name="Brettin T."/>
            <person name="Rohde M."/>
            <person name="Goker M."/>
            <person name="Bristow J."/>
            <person name="Markowitz V."/>
            <person name="Eisen J.A."/>
            <person name="Hugenholtz P."/>
            <person name="Kyrpides N.C."/>
            <person name="Klenk H.P."/>
        </authorList>
    </citation>
    <scope>NUCLEOTIDE SEQUENCE [LARGE SCALE GENOMIC DNA]</scope>
    <source>
        <strain evidence="4">DSM 14365 / CIP 107738 / JCM 11303 / AJ 13395 / SMP-2</strain>
    </source>
</reference>
<dbReference type="RefSeq" id="WP_012827219.1">
    <property type="nucleotide sequence ID" value="NC_013440.1"/>
</dbReference>
<evidence type="ECO:0000313" key="4">
    <source>
        <dbReference type="Proteomes" id="UP000001880"/>
    </source>
</evidence>
<dbReference type="AlphaFoldDB" id="D0LG09"/>
<protein>
    <submittedName>
        <fullName evidence="3">Proteinase inhibitor I1 Kazal</fullName>
    </submittedName>
</protein>
<keyword evidence="2" id="KW-0472">Membrane</keyword>
<evidence type="ECO:0000256" key="2">
    <source>
        <dbReference type="SAM" id="Phobius"/>
    </source>
</evidence>
<keyword evidence="2" id="KW-1133">Transmembrane helix</keyword>
<sequence>MHTHQSGLDPRLPHPVRDRAGRRVGGLLLVALFALLVGVSGCGDDSDSSSIDAAPADGPVADAPPADADNDTDAGPTVCGGLEGVKCADGFYCDYPNNDCGANDVTGMCERVPTDCTPEIEGPLCGCDGESYADDCDAAKAGTDVNPDSFCTA</sequence>
<dbReference type="KEGG" id="hoh:Hoch_2066"/>
<dbReference type="OrthoDB" id="5523329at2"/>
<feature type="region of interest" description="Disordered" evidence="1">
    <location>
        <begin position="47"/>
        <end position="74"/>
    </location>
</feature>